<dbReference type="AlphaFoldDB" id="A0A0E3BS11"/>
<evidence type="ECO:0000313" key="1">
    <source>
        <dbReference type="EMBL" id="ALO27615.1"/>
    </source>
</evidence>
<dbReference type="Proteomes" id="UP000058857">
    <property type="component" value="Chromosome 1"/>
</dbReference>
<protein>
    <submittedName>
        <fullName evidence="1">Uncharacterized protein</fullName>
    </submittedName>
</protein>
<dbReference type="RefSeq" id="WP_002722359.1">
    <property type="nucleotide sequence ID" value="NZ_CP012029.1"/>
</dbReference>
<dbReference type="NCBIfam" id="NF047596">
    <property type="entry name" value="LIMLP_15305_fam"/>
    <property type="match status" value="1"/>
</dbReference>
<evidence type="ECO:0000313" key="2">
    <source>
        <dbReference type="Proteomes" id="UP000058857"/>
    </source>
</evidence>
<dbReference type="GeneID" id="61173059"/>
<organism evidence="1">
    <name type="scientific">Leptospira borgpetersenii serovar Ballum</name>
    <dbReference type="NCBI Taxonomy" id="280505"/>
    <lineage>
        <taxon>Bacteria</taxon>
        <taxon>Pseudomonadati</taxon>
        <taxon>Spirochaetota</taxon>
        <taxon>Spirochaetia</taxon>
        <taxon>Leptospirales</taxon>
        <taxon>Leptospiraceae</taxon>
        <taxon>Leptospira</taxon>
    </lineage>
</organism>
<name>A0A0E3BS11_LEPBO</name>
<gene>
    <name evidence="1" type="ORF">LBBP_03421</name>
</gene>
<proteinExistence type="predicted"/>
<dbReference type="PATRIC" id="fig|280505.15.peg.3335"/>
<accession>A0A0E3BS11</accession>
<reference evidence="1 2" key="1">
    <citation type="journal article" date="2015" name="PLoS Negl. Trop. Dis.">
        <title>Distribution of Plasmids in Distinct Leptospira Pathogenic Species.</title>
        <authorList>
            <person name="Wang Y."/>
            <person name="Zhuang X."/>
            <person name="Zhong Y."/>
            <person name="Zhang C."/>
            <person name="Zhang Y."/>
            <person name="Zeng L."/>
            <person name="Zhu Y."/>
            <person name="He P."/>
            <person name="Dong K."/>
            <person name="Pal U."/>
            <person name="Guo X."/>
            <person name="Qin J."/>
        </authorList>
    </citation>
    <scope>NUCLEOTIDE SEQUENCE [LARGE SCALE GENOMIC DNA]</scope>
    <source>
        <strain evidence="1 2">56604</strain>
    </source>
</reference>
<dbReference type="EMBL" id="CP012029">
    <property type="protein sequence ID" value="ALO27615.1"/>
    <property type="molecule type" value="Genomic_DNA"/>
</dbReference>
<sequence length="193" mass="21738">MQQETATGQNILGQFLSQTPVKSLIARYRTERGKIRSFMEKLPLYSSALKDHEFQNADSMLRKELASKVSLLKEPIRRLEETFVTARKLELIGSGEIAVLLIDKLTNTIHSAGYGLTGLGTGFKATVEELEKLAEFDFSLFKEVEEIESKIRNLKITADSSVQEVRNVIGDVRSALDGLENAFRSRKELFLKL</sequence>